<sequence>METAEPRDSTKKTLHLFEGFGVELEYMIVQQGSLQVLPITDKLIYDEVGAYLSDVEFGDIAWSNELVLHVVELKTQGPVKSLMQLQEKFQAHVQKINRMLAKYDAMLLPTGAHPLMNPYTDTKLWPHEHNAVYEAYNRIFDCRGHGWANLQSTHLNLPFYDDAEFEKLHAAIRVLLPIMPALSASTPILDGAVTGLADSRLEVYRQNQQKLPSIAGKVIPEAVFNEADYEEQVLQPMYHEVAPYDPEGTLQEEFLNSRGAIARFGRNTIEIRLLDIQECPVADMAVLQAVVTVLQALIAERWVPLHDLKAWHEDRLSAILLEVIAKGQEAILTDLAYAQLFGFDFGESCTVGELWKHLVQEVLSLDDQPELANALHVIVSRGNLSKRIIEALGDTPSEEKIREVYRQLAVCLQKGSVFLPDTPC</sequence>
<dbReference type="InterPro" id="IPR050141">
    <property type="entry name" value="GCL_type2/YbdK_subfam"/>
</dbReference>
<dbReference type="EMBL" id="LVWA01000003">
    <property type="protein sequence ID" value="OKL41612.1"/>
    <property type="molecule type" value="Genomic_DNA"/>
</dbReference>
<dbReference type="Gene3D" id="3.30.590.20">
    <property type="match status" value="1"/>
</dbReference>
<evidence type="ECO:0000313" key="2">
    <source>
        <dbReference type="Proteomes" id="UP000186551"/>
    </source>
</evidence>
<accession>A0A1Q5PHJ5</accession>
<dbReference type="OrthoDB" id="9804786at2"/>
<dbReference type="Proteomes" id="UP000186551">
    <property type="component" value="Unassembled WGS sequence"/>
</dbReference>
<keyword evidence="2" id="KW-1185">Reference proteome</keyword>
<evidence type="ECO:0000313" key="1">
    <source>
        <dbReference type="EMBL" id="OKL41612.1"/>
    </source>
</evidence>
<dbReference type="Pfam" id="PF04107">
    <property type="entry name" value="GCS2"/>
    <property type="match status" value="1"/>
</dbReference>
<reference evidence="1 2" key="1">
    <citation type="submission" date="2016-03" db="EMBL/GenBank/DDBJ databases">
        <title>Genome sequence of Pontibacter sp. nov., of the family cytophagaceae, isolated from marine sediment of the Yellow Sea, China.</title>
        <authorList>
            <person name="Zhang G."/>
            <person name="Zhang R."/>
        </authorList>
    </citation>
    <scope>NUCLEOTIDE SEQUENCE [LARGE SCALE GENOMIC DNA]</scope>
    <source>
        <strain evidence="1 2">S10-8</strain>
    </source>
</reference>
<protein>
    <submittedName>
        <fullName evidence="1">Glutamate--cysteine ligase</fullName>
    </submittedName>
</protein>
<dbReference type="RefSeq" id="WP_073851020.1">
    <property type="nucleotide sequence ID" value="NZ_LVWA01000003.1"/>
</dbReference>
<name>A0A1Q5PHJ5_9BACT</name>
<comment type="caution">
    <text evidence="1">The sequence shown here is derived from an EMBL/GenBank/DDBJ whole genome shotgun (WGS) entry which is preliminary data.</text>
</comment>
<dbReference type="InterPro" id="IPR006336">
    <property type="entry name" value="GCS2"/>
</dbReference>
<dbReference type="PANTHER" id="PTHR36510">
    <property type="entry name" value="GLUTAMATE--CYSTEINE LIGASE 2-RELATED"/>
    <property type="match status" value="1"/>
</dbReference>
<keyword evidence="1" id="KW-0436">Ligase</keyword>
<dbReference type="STRING" id="1797110.A3841_11280"/>
<dbReference type="GO" id="GO:0042398">
    <property type="term" value="P:modified amino acid biosynthetic process"/>
    <property type="evidence" value="ECO:0007669"/>
    <property type="project" value="InterPro"/>
</dbReference>
<organism evidence="1 2">
    <name type="scientific">Pontibacter flavimaris</name>
    <dbReference type="NCBI Taxonomy" id="1797110"/>
    <lineage>
        <taxon>Bacteria</taxon>
        <taxon>Pseudomonadati</taxon>
        <taxon>Bacteroidota</taxon>
        <taxon>Cytophagia</taxon>
        <taxon>Cytophagales</taxon>
        <taxon>Hymenobacteraceae</taxon>
        <taxon>Pontibacter</taxon>
    </lineage>
</organism>
<dbReference type="GO" id="GO:0004357">
    <property type="term" value="F:glutamate-cysteine ligase activity"/>
    <property type="evidence" value="ECO:0007669"/>
    <property type="project" value="InterPro"/>
</dbReference>
<dbReference type="AlphaFoldDB" id="A0A1Q5PHJ5"/>
<gene>
    <name evidence="1" type="ORF">A3841_11280</name>
</gene>
<dbReference type="PANTHER" id="PTHR36510:SF1">
    <property type="entry name" value="GLUTAMATE--CYSTEINE LIGASE 2-RELATED"/>
    <property type="match status" value="1"/>
</dbReference>
<proteinExistence type="predicted"/>
<dbReference type="SUPFAM" id="SSF55931">
    <property type="entry name" value="Glutamine synthetase/guanido kinase"/>
    <property type="match status" value="1"/>
</dbReference>
<dbReference type="InterPro" id="IPR014746">
    <property type="entry name" value="Gln_synth/guanido_kin_cat_dom"/>
</dbReference>